<evidence type="ECO:0000313" key="1">
    <source>
        <dbReference type="EMBL" id="EDY95747.1"/>
    </source>
</evidence>
<proteinExistence type="predicted"/>
<evidence type="ECO:0000313" key="2">
    <source>
        <dbReference type="Proteomes" id="UP000003452"/>
    </source>
</evidence>
<comment type="caution">
    <text evidence="1">The sequence shown here is derived from an EMBL/GenBank/DDBJ whole genome shotgun (WGS) entry which is preliminary data.</text>
</comment>
<dbReference type="Proteomes" id="UP000003452">
    <property type="component" value="Unassembled WGS sequence"/>
</dbReference>
<accession>B5CZ66</accession>
<dbReference type="EMBL" id="ABQC02000019">
    <property type="protein sequence ID" value="EDY95747.1"/>
    <property type="molecule type" value="Genomic_DNA"/>
</dbReference>
<reference evidence="1 2" key="1">
    <citation type="submission" date="2008-08" db="EMBL/GenBank/DDBJ databases">
        <title>Draft genome sequence of Bacteroides plebeius (DSM 17135).</title>
        <authorList>
            <person name="Sudarsanam P."/>
            <person name="Ley R."/>
            <person name="Guruge J."/>
            <person name="Turnbaugh P.J."/>
            <person name="Mahowald M."/>
            <person name="Liep D."/>
            <person name="Gordon J."/>
        </authorList>
    </citation>
    <scope>NUCLEOTIDE SEQUENCE [LARGE SCALE GENOMIC DNA]</scope>
    <source>
        <strain evidence="2">DSM 17135 / JCM 12973 / M2</strain>
    </source>
</reference>
<dbReference type="HOGENOM" id="CLU_2696948_0_0_10"/>
<reference evidence="1 2" key="2">
    <citation type="submission" date="2008-08" db="EMBL/GenBank/DDBJ databases">
        <authorList>
            <person name="Fulton L."/>
            <person name="Clifton S."/>
            <person name="Fulton B."/>
            <person name="Xu J."/>
            <person name="Minx P."/>
            <person name="Pepin K.H."/>
            <person name="Johnson M."/>
            <person name="Thiruvilangam P."/>
            <person name="Bhonagiri V."/>
            <person name="Nash W.E."/>
            <person name="Mardis E.R."/>
            <person name="Wilson R.K."/>
        </authorList>
    </citation>
    <scope>NUCLEOTIDE SEQUENCE [LARGE SCALE GENOMIC DNA]</scope>
    <source>
        <strain evidence="2">DSM 17135 / JCM 12973 / M2</strain>
    </source>
</reference>
<organism evidence="1 2">
    <name type="scientific">Phocaeicola plebeius (strain DSM 17135 / JCM 12973 / CCUG 54634 / M2)</name>
    <name type="common">Bacteroides plebeius</name>
    <dbReference type="NCBI Taxonomy" id="484018"/>
    <lineage>
        <taxon>Bacteria</taxon>
        <taxon>Pseudomonadati</taxon>
        <taxon>Bacteroidota</taxon>
        <taxon>Bacteroidia</taxon>
        <taxon>Bacteroidales</taxon>
        <taxon>Bacteroidaceae</taxon>
        <taxon>Phocaeicola</taxon>
    </lineage>
</organism>
<protein>
    <submittedName>
        <fullName evidence="1">Uncharacterized protein</fullName>
    </submittedName>
</protein>
<dbReference type="AlphaFoldDB" id="B5CZ66"/>
<name>B5CZ66_PHOPM</name>
<sequence>MNINKTDYLFRSYGRIHVFLHAEKNIMNYSDTSGSLGIWLIFALVYEKEVCFFAVCYFDKLCFFFNQSLGGNF</sequence>
<gene>
    <name evidence="1" type="ORF">BACPLE_02023</name>
</gene>